<dbReference type="GO" id="GO:0032259">
    <property type="term" value="P:methylation"/>
    <property type="evidence" value="ECO:0007669"/>
    <property type="project" value="UniProtKB-KW"/>
</dbReference>
<keyword evidence="5" id="KW-0949">S-adenosyl-L-methionine</keyword>
<evidence type="ECO:0000256" key="5">
    <source>
        <dbReference type="ARBA" id="ARBA00022691"/>
    </source>
</evidence>
<feature type="domain" description="CheR-type methyltransferase" evidence="6">
    <location>
        <begin position="2"/>
        <end position="284"/>
    </location>
</feature>
<dbReference type="PROSITE" id="PS50123">
    <property type="entry name" value="CHER"/>
    <property type="match status" value="1"/>
</dbReference>
<dbReference type="GO" id="GO:0008983">
    <property type="term" value="F:protein-glutamate O-methyltransferase activity"/>
    <property type="evidence" value="ECO:0007669"/>
    <property type="project" value="UniProtKB-EC"/>
</dbReference>
<evidence type="ECO:0000256" key="2">
    <source>
        <dbReference type="ARBA" id="ARBA00012534"/>
    </source>
</evidence>
<evidence type="ECO:0000313" key="10">
    <source>
        <dbReference type="Proteomes" id="UP000477070"/>
    </source>
</evidence>
<dbReference type="Proteomes" id="UP000029714">
    <property type="component" value="Unassembled WGS sequence"/>
</dbReference>
<protein>
    <recommendedName>
        <fullName evidence="2">protein-glutamate O-methyltransferase</fullName>
        <ecNumber evidence="2">2.1.1.80</ecNumber>
    </recommendedName>
</protein>
<reference evidence="7 10" key="4">
    <citation type="submission" date="2019-12" db="EMBL/GenBank/DDBJ databases">
        <title>Multi-Generational Helicobacter saguini Isolates.</title>
        <authorList>
            <person name="Mannion A."/>
            <person name="Shen Z."/>
            <person name="Fox J.G."/>
        </authorList>
    </citation>
    <scope>NUCLEOTIDE SEQUENCE [LARGE SCALE GENOMIC DNA]</scope>
    <source>
        <strain evidence="7">16-048</strain>
        <strain evidence="10">16-048 (F4)</strain>
    </source>
</reference>
<keyword evidence="3 8" id="KW-0489">Methyltransferase</keyword>
<dbReference type="Pfam" id="PF01739">
    <property type="entry name" value="CheR"/>
    <property type="match status" value="1"/>
</dbReference>
<gene>
    <name evidence="7" type="ORF">DCO61_12520</name>
    <name evidence="8" type="ORF">LS64_004905</name>
</gene>
<evidence type="ECO:0000256" key="3">
    <source>
        <dbReference type="ARBA" id="ARBA00022603"/>
    </source>
</evidence>
<reference evidence="8 9" key="2">
    <citation type="journal article" date="2016" name="Infect. Immun.">
        <title>Helicobacter saguini, a Novel Helicobacter Isolated from Cotton-Top Tamarins with Ulcerative Colitis, Has Proinflammatory Properties and Induces Typhlocolitis and Dysplasia in Gnotobiotic IL-10-/- Mice.</title>
        <authorList>
            <person name="Shen Z."/>
            <person name="Mannion A."/>
            <person name="Whary M.T."/>
            <person name="Muthupalani S."/>
            <person name="Sheh A."/>
            <person name="Feng Y."/>
            <person name="Gong G."/>
            <person name="Vandamme P."/>
            <person name="Holcombe H.R."/>
            <person name="Paster B.J."/>
            <person name="Fox J.G."/>
        </authorList>
    </citation>
    <scope>NUCLEOTIDE SEQUENCE [LARGE SCALE GENOMIC DNA]</scope>
    <source>
        <strain evidence="8 9">MIT 97-6194</strain>
    </source>
</reference>
<dbReference type="OrthoDB" id="9786165at2"/>
<dbReference type="CDD" id="cd02440">
    <property type="entry name" value="AdoMet_MTases"/>
    <property type="match status" value="1"/>
</dbReference>
<dbReference type="EMBL" id="QBIU01000002">
    <property type="protein sequence ID" value="MWV70783.1"/>
    <property type="molecule type" value="Genomic_DNA"/>
</dbReference>
<dbReference type="SUPFAM" id="SSF53335">
    <property type="entry name" value="S-adenosyl-L-methionine-dependent methyltransferases"/>
    <property type="match status" value="1"/>
</dbReference>
<proteinExistence type="predicted"/>
<keyword evidence="9" id="KW-1185">Reference proteome</keyword>
<dbReference type="Gene3D" id="3.40.50.150">
    <property type="entry name" value="Vaccinia Virus protein VP39"/>
    <property type="match status" value="1"/>
</dbReference>
<dbReference type="InterPro" id="IPR029063">
    <property type="entry name" value="SAM-dependent_MTases_sf"/>
</dbReference>
<dbReference type="InterPro" id="IPR022642">
    <property type="entry name" value="CheR_C"/>
</dbReference>
<dbReference type="InterPro" id="IPR036804">
    <property type="entry name" value="CheR_N_sf"/>
</dbReference>
<dbReference type="SUPFAM" id="SSF47757">
    <property type="entry name" value="Chemotaxis receptor methyltransferase CheR, N-terminal domain"/>
    <property type="match status" value="1"/>
</dbReference>
<dbReference type="InterPro" id="IPR050903">
    <property type="entry name" value="Bact_Chemotaxis_MeTrfase"/>
</dbReference>
<dbReference type="AlphaFoldDB" id="A0A347VNY8"/>
<keyword evidence="4 8" id="KW-0808">Transferase</keyword>
<dbReference type="EMBL" id="JRMP02000006">
    <property type="protein sequence ID" value="TLD94511.1"/>
    <property type="molecule type" value="Genomic_DNA"/>
</dbReference>
<dbReference type="InterPro" id="IPR022641">
    <property type="entry name" value="CheR_N"/>
</dbReference>
<evidence type="ECO:0000256" key="4">
    <source>
        <dbReference type="ARBA" id="ARBA00022679"/>
    </source>
</evidence>
<dbReference type="RefSeq" id="WP_034572573.1">
    <property type="nucleotide sequence ID" value="NZ_JRMP02000006.1"/>
</dbReference>
<dbReference type="InterPro" id="IPR000780">
    <property type="entry name" value="CheR_MeTrfase"/>
</dbReference>
<dbReference type="Pfam" id="PF03705">
    <property type="entry name" value="CheR_N"/>
    <property type="match status" value="1"/>
</dbReference>
<name>A0A347VNY8_9HELI</name>
<comment type="catalytic activity">
    <reaction evidence="1">
        <text>L-glutamyl-[protein] + S-adenosyl-L-methionine = [protein]-L-glutamate 5-O-methyl ester + S-adenosyl-L-homocysteine</text>
        <dbReference type="Rhea" id="RHEA:24452"/>
        <dbReference type="Rhea" id="RHEA-COMP:10208"/>
        <dbReference type="Rhea" id="RHEA-COMP:10311"/>
        <dbReference type="ChEBI" id="CHEBI:29973"/>
        <dbReference type="ChEBI" id="CHEBI:57856"/>
        <dbReference type="ChEBI" id="CHEBI:59789"/>
        <dbReference type="ChEBI" id="CHEBI:82795"/>
        <dbReference type="EC" id="2.1.1.80"/>
    </reaction>
</comment>
<accession>A0A347VNY8</accession>
<reference evidence="8 9" key="1">
    <citation type="journal article" date="2014" name="Genome Announc.">
        <title>Draft genome sequences of eight enterohepatic helicobacter species isolated from both laboratory and wild rodents.</title>
        <authorList>
            <person name="Sheh A."/>
            <person name="Shen Z."/>
            <person name="Fox J.G."/>
        </authorList>
    </citation>
    <scope>NUCLEOTIDE SEQUENCE [LARGE SCALE GENOMIC DNA]</scope>
    <source>
        <strain evidence="8 9">MIT 97-6194</strain>
    </source>
</reference>
<dbReference type="Proteomes" id="UP000477070">
    <property type="component" value="Unassembled WGS sequence"/>
</dbReference>
<dbReference type="SMART" id="SM00138">
    <property type="entry name" value="MeTrc"/>
    <property type="match status" value="1"/>
</dbReference>
<organism evidence="8 9">
    <name type="scientific">Helicobacter saguini</name>
    <dbReference type="NCBI Taxonomy" id="1548018"/>
    <lineage>
        <taxon>Bacteria</taxon>
        <taxon>Pseudomonadati</taxon>
        <taxon>Campylobacterota</taxon>
        <taxon>Epsilonproteobacteria</taxon>
        <taxon>Campylobacterales</taxon>
        <taxon>Helicobacteraceae</taxon>
        <taxon>Helicobacter</taxon>
    </lineage>
</organism>
<evidence type="ECO:0000313" key="8">
    <source>
        <dbReference type="EMBL" id="TLD94511.1"/>
    </source>
</evidence>
<dbReference type="EC" id="2.1.1.80" evidence="2"/>
<dbReference type="PANTHER" id="PTHR24422">
    <property type="entry name" value="CHEMOTAXIS PROTEIN METHYLTRANSFERASE"/>
    <property type="match status" value="1"/>
</dbReference>
<sequence length="291" mass="33374">MVSKNTLSLDKDSMQQIQHILYEICGIHLTDSKQTMIQNRINSMLKNPVCANIHSFDDLFRTIKGNSQVRQLFINSFTTNKTDLFREAYHFSDMLNRTLIPLLQGGKEIKILCSASSSGEEPYSIAATCLYAKNIYKSASKIKITATDIDTDMLEMAKIGHYQLDKRLNKIPEWVNLEDYFDVKILPDGTQDLKAKQILKNMITFKQLNLFAKSYPFSKDEFDMIFCRNVLIYFKQKDQENILAKLHNVLKVGGTLYLGHSEDVLGLSQFFDRLGNKIFVKNSDSIIKGIE</sequence>
<dbReference type="PANTHER" id="PTHR24422:SF19">
    <property type="entry name" value="CHEMOTAXIS PROTEIN METHYLTRANSFERASE"/>
    <property type="match status" value="1"/>
</dbReference>
<evidence type="ECO:0000313" key="7">
    <source>
        <dbReference type="EMBL" id="MWV70783.1"/>
    </source>
</evidence>
<evidence type="ECO:0000313" key="9">
    <source>
        <dbReference type="Proteomes" id="UP000029714"/>
    </source>
</evidence>
<comment type="caution">
    <text evidence="8">The sequence shown here is derived from an EMBL/GenBank/DDBJ whole genome shotgun (WGS) entry which is preliminary data.</text>
</comment>
<dbReference type="Gene3D" id="1.10.155.10">
    <property type="entry name" value="Chemotaxis receptor methyltransferase CheR, N-terminal domain"/>
    <property type="match status" value="1"/>
</dbReference>
<reference evidence="8" key="3">
    <citation type="submission" date="2018-04" db="EMBL/GenBank/DDBJ databases">
        <authorList>
            <person name="Sheh A."/>
            <person name="Shen Z."/>
            <person name="Mannion A.J."/>
            <person name="Fox J.G."/>
        </authorList>
    </citation>
    <scope>NUCLEOTIDE SEQUENCE</scope>
    <source>
        <strain evidence="8">MIT 97-6194</strain>
    </source>
</reference>
<evidence type="ECO:0000256" key="1">
    <source>
        <dbReference type="ARBA" id="ARBA00001541"/>
    </source>
</evidence>
<dbReference type="STRING" id="1548018.LS64_09460"/>
<evidence type="ECO:0000259" key="6">
    <source>
        <dbReference type="PROSITE" id="PS50123"/>
    </source>
</evidence>
<dbReference type="PRINTS" id="PR00996">
    <property type="entry name" value="CHERMTFRASE"/>
</dbReference>